<dbReference type="InterPro" id="IPR036739">
    <property type="entry name" value="SLC41_membr_dom_sf"/>
</dbReference>
<sequence>MEDLERLLREGAWDAIRRDLTQTRPFDLAAELTRLDDQQRAVAFRLLPKDLALAVFEALDPPVQKDLLNGLRDEAVRELLANLDPDDRVELLDELPAKVVNKLLADLSPHERRLTTGLLGYPAEAVGRMMSPEYVALRQSMTAGEALDRVRAVGGAAETVYSLPVIGPDRTLLGMTSLRQVVLADPQTPVSQLMSEPISASALTDRETAARLLQEADLLALPVVDAEDRLVGVFTVDDAMEVLEGADTEDAARAGGAEPLRRPYLVAGVLQIARTRAMWLLVLMGAAALTVLVLNTFEAELEAVVVLALFVPLLIGTGGNAGAQAATTVTRAIAVGEVRFRDLGQVLAREARVGVLLGAMLAVVAFAAGTAFLALRGEEWADAARVASVLALSLIGICTLAASAGALMPMLAKRIGIDPAVVSAPFITTTVDATGLVIYFLVARAVLADMMGG</sequence>
<comment type="similarity">
    <text evidence="2 9">Belongs to the SLC41A transporter family.</text>
</comment>
<dbReference type="NCBIfam" id="TIGR00400">
    <property type="entry name" value="mgtE"/>
    <property type="match status" value="1"/>
</dbReference>
<proteinExistence type="inferred from homology"/>
<evidence type="ECO:0000256" key="4">
    <source>
        <dbReference type="ARBA" id="ARBA00022692"/>
    </source>
</evidence>
<dbReference type="Pfam" id="PF01769">
    <property type="entry name" value="MgtE"/>
    <property type="match status" value="1"/>
</dbReference>
<evidence type="ECO:0000256" key="8">
    <source>
        <dbReference type="PROSITE-ProRule" id="PRU00703"/>
    </source>
</evidence>
<gene>
    <name evidence="11" type="primary">mgtE</name>
    <name evidence="11" type="ORF">JQS43_17320</name>
</gene>
<dbReference type="EMBL" id="CP070499">
    <property type="protein sequence ID" value="QSB13371.1"/>
    <property type="molecule type" value="Genomic_DNA"/>
</dbReference>
<evidence type="ECO:0000313" key="12">
    <source>
        <dbReference type="Proteomes" id="UP000662857"/>
    </source>
</evidence>
<dbReference type="InterPro" id="IPR000644">
    <property type="entry name" value="CBS_dom"/>
</dbReference>
<dbReference type="Proteomes" id="UP000662857">
    <property type="component" value="Chromosome"/>
</dbReference>
<dbReference type="AlphaFoldDB" id="A0A895Y7N8"/>
<dbReference type="GO" id="GO:0015095">
    <property type="term" value="F:magnesium ion transmembrane transporter activity"/>
    <property type="evidence" value="ECO:0007669"/>
    <property type="project" value="UniProtKB-UniRule"/>
</dbReference>
<dbReference type="GO" id="GO:0005886">
    <property type="term" value="C:plasma membrane"/>
    <property type="evidence" value="ECO:0007669"/>
    <property type="project" value="UniProtKB-SubCell"/>
</dbReference>
<evidence type="ECO:0000256" key="9">
    <source>
        <dbReference type="RuleBase" id="RU362011"/>
    </source>
</evidence>
<evidence type="ECO:0000256" key="3">
    <source>
        <dbReference type="ARBA" id="ARBA00022448"/>
    </source>
</evidence>
<keyword evidence="6 9" id="KW-1133">Transmembrane helix</keyword>
<dbReference type="InterPro" id="IPR006668">
    <property type="entry name" value="Mg_transptr_MgtE_intracell_dom"/>
</dbReference>
<dbReference type="GO" id="GO:0046872">
    <property type="term" value="F:metal ion binding"/>
    <property type="evidence" value="ECO:0007669"/>
    <property type="project" value="UniProtKB-KW"/>
</dbReference>
<keyword evidence="3 9" id="KW-0813">Transport</keyword>
<dbReference type="KEGG" id="nhy:JQS43_17320"/>
<dbReference type="InterPro" id="IPR006669">
    <property type="entry name" value="MgtE_transporter"/>
</dbReference>
<organism evidence="11 12">
    <name type="scientific">Natronosporangium hydrolyticum</name>
    <dbReference type="NCBI Taxonomy" id="2811111"/>
    <lineage>
        <taxon>Bacteria</taxon>
        <taxon>Bacillati</taxon>
        <taxon>Actinomycetota</taxon>
        <taxon>Actinomycetes</taxon>
        <taxon>Micromonosporales</taxon>
        <taxon>Micromonosporaceae</taxon>
        <taxon>Natronosporangium</taxon>
    </lineage>
</organism>
<keyword evidence="9" id="KW-0479">Metal-binding</keyword>
<dbReference type="Gene3D" id="1.25.60.10">
    <property type="entry name" value="MgtE N-terminal domain-like"/>
    <property type="match status" value="1"/>
</dbReference>
<dbReference type="InterPro" id="IPR038076">
    <property type="entry name" value="MgtE_N_sf"/>
</dbReference>
<dbReference type="PANTHER" id="PTHR43773">
    <property type="entry name" value="MAGNESIUM TRANSPORTER MGTE"/>
    <property type="match status" value="1"/>
</dbReference>
<dbReference type="CDD" id="cd04606">
    <property type="entry name" value="CBS_pair_Mg_transporter"/>
    <property type="match status" value="1"/>
</dbReference>
<keyword evidence="9" id="KW-1003">Cell membrane</keyword>
<dbReference type="SUPFAM" id="SSF161093">
    <property type="entry name" value="MgtE membrane domain-like"/>
    <property type="match status" value="1"/>
</dbReference>
<protein>
    <recommendedName>
        <fullName evidence="9">Magnesium transporter MgtE</fullName>
    </recommendedName>
</protein>
<dbReference type="Pfam" id="PF03448">
    <property type="entry name" value="MgtE_N"/>
    <property type="match status" value="1"/>
</dbReference>
<comment type="function">
    <text evidence="9">Acts as a magnesium transporter.</text>
</comment>
<dbReference type="SUPFAM" id="SSF158791">
    <property type="entry name" value="MgtE N-terminal domain-like"/>
    <property type="match status" value="1"/>
</dbReference>
<name>A0A895Y7N8_9ACTN</name>
<dbReference type="Pfam" id="PF00571">
    <property type="entry name" value="CBS"/>
    <property type="match status" value="1"/>
</dbReference>
<dbReference type="InterPro" id="IPR006667">
    <property type="entry name" value="SLC41_membr_dom"/>
</dbReference>
<keyword evidence="8" id="KW-0129">CBS domain</keyword>
<keyword evidence="5 9" id="KW-0460">Magnesium</keyword>
<keyword evidence="12" id="KW-1185">Reference proteome</keyword>
<keyword evidence="7 9" id="KW-0472">Membrane</keyword>
<evidence type="ECO:0000256" key="7">
    <source>
        <dbReference type="ARBA" id="ARBA00023136"/>
    </source>
</evidence>
<evidence type="ECO:0000256" key="1">
    <source>
        <dbReference type="ARBA" id="ARBA00004141"/>
    </source>
</evidence>
<evidence type="ECO:0000259" key="10">
    <source>
        <dbReference type="PROSITE" id="PS51371"/>
    </source>
</evidence>
<evidence type="ECO:0000256" key="2">
    <source>
        <dbReference type="ARBA" id="ARBA00009749"/>
    </source>
</evidence>
<dbReference type="SMART" id="SM00116">
    <property type="entry name" value="CBS"/>
    <property type="match status" value="1"/>
</dbReference>
<comment type="subcellular location">
    <subcellularLocation>
        <location evidence="9">Cell membrane</location>
        <topology evidence="9">Multi-pass membrane protein</topology>
    </subcellularLocation>
    <subcellularLocation>
        <location evidence="1">Membrane</location>
        <topology evidence="1">Multi-pass membrane protein</topology>
    </subcellularLocation>
</comment>
<keyword evidence="4 9" id="KW-0812">Transmembrane</keyword>
<accession>A0A895Y7N8</accession>
<dbReference type="Gene3D" id="1.10.357.20">
    <property type="entry name" value="SLC41 divalent cation transporters, integral membrane domain"/>
    <property type="match status" value="1"/>
</dbReference>
<dbReference type="SUPFAM" id="SSF54631">
    <property type="entry name" value="CBS-domain pair"/>
    <property type="match status" value="1"/>
</dbReference>
<feature type="transmembrane region" description="Helical" evidence="9">
    <location>
        <begin position="420"/>
        <end position="442"/>
    </location>
</feature>
<dbReference type="InterPro" id="IPR046342">
    <property type="entry name" value="CBS_dom_sf"/>
</dbReference>
<dbReference type="SMART" id="SM00924">
    <property type="entry name" value="MgtE_N"/>
    <property type="match status" value="1"/>
</dbReference>
<dbReference type="PANTHER" id="PTHR43773:SF1">
    <property type="entry name" value="MAGNESIUM TRANSPORTER MGTE"/>
    <property type="match status" value="1"/>
</dbReference>
<dbReference type="Gene3D" id="3.10.580.10">
    <property type="entry name" value="CBS-domain"/>
    <property type="match status" value="1"/>
</dbReference>
<evidence type="ECO:0000313" key="11">
    <source>
        <dbReference type="EMBL" id="QSB13371.1"/>
    </source>
</evidence>
<comment type="subunit">
    <text evidence="9">Homodimer.</text>
</comment>
<evidence type="ECO:0000256" key="6">
    <source>
        <dbReference type="ARBA" id="ARBA00022989"/>
    </source>
</evidence>
<reference evidence="11" key="1">
    <citation type="submission" date="2021-02" db="EMBL/GenBank/DDBJ databases">
        <title>Natrosporangium hydrolyticum gen. nov., sp. nov, a haloalkaliphilic actinobacterium from a soda solonchak soil.</title>
        <authorList>
            <person name="Sorokin D.Y."/>
            <person name="Khijniak T.V."/>
            <person name="Zakharycheva A.P."/>
            <person name="Boueva O.V."/>
            <person name="Ariskina E.V."/>
            <person name="Hahnke R.L."/>
            <person name="Bunk B."/>
            <person name="Sproer C."/>
            <person name="Schumann P."/>
            <person name="Evtushenko L.I."/>
            <person name="Kublanov I.V."/>
        </authorList>
    </citation>
    <scope>NUCLEOTIDE SEQUENCE</scope>
    <source>
        <strain evidence="11">DSM 106523</strain>
    </source>
</reference>
<feature type="transmembrane region" description="Helical" evidence="9">
    <location>
        <begin position="303"/>
        <end position="323"/>
    </location>
</feature>
<feature type="transmembrane region" description="Helical" evidence="9">
    <location>
        <begin position="277"/>
        <end position="297"/>
    </location>
</feature>
<dbReference type="RefSeq" id="WP_239675451.1">
    <property type="nucleotide sequence ID" value="NZ_CP070499.1"/>
</dbReference>
<feature type="transmembrane region" description="Helical" evidence="9">
    <location>
        <begin position="353"/>
        <end position="375"/>
    </location>
</feature>
<evidence type="ECO:0000256" key="5">
    <source>
        <dbReference type="ARBA" id="ARBA00022842"/>
    </source>
</evidence>
<dbReference type="PROSITE" id="PS51371">
    <property type="entry name" value="CBS"/>
    <property type="match status" value="1"/>
</dbReference>
<feature type="domain" description="CBS" evidence="10">
    <location>
        <begin position="193"/>
        <end position="249"/>
    </location>
</feature>
<feature type="transmembrane region" description="Helical" evidence="9">
    <location>
        <begin position="387"/>
        <end position="408"/>
    </location>
</feature>